<keyword evidence="3" id="KW-0238">DNA-binding</keyword>
<dbReference type="AlphaFoldDB" id="A0A451D614"/>
<dbReference type="Proteomes" id="UP000294380">
    <property type="component" value="Chromosome"/>
</dbReference>
<evidence type="ECO:0000313" key="4">
    <source>
        <dbReference type="Proteomes" id="UP000294380"/>
    </source>
</evidence>
<reference evidence="3 4" key="1">
    <citation type="submission" date="2019-02" db="EMBL/GenBank/DDBJ databases">
        <authorList>
            <person name="Manzano-Marin A."/>
            <person name="Manzano-Marin A."/>
        </authorList>
    </citation>
    <scope>NUCLEOTIDE SEQUENCE [LARGE SCALE GENOMIC DNA]</scope>
    <source>
        <strain evidence="3 4">BuCikochiana</strain>
    </source>
</reference>
<dbReference type="EMBL" id="LR217707">
    <property type="protein sequence ID" value="VFP81205.1"/>
    <property type="molecule type" value="Genomic_DNA"/>
</dbReference>
<gene>
    <name evidence="3" type="primary">bolA</name>
    <name evidence="3" type="ORF">BUCIKOCA2762_301</name>
</gene>
<dbReference type="PANTHER" id="PTHR46229:SF2">
    <property type="entry name" value="BOLA-LIKE PROTEIN 1"/>
    <property type="match status" value="1"/>
</dbReference>
<sequence>MKKIIEKKIMSTLEIYFLKIYNTSYLHNSYKKKSKHFTIIISAYEFNNLSLFHQHNIIYKIFYNDIPQKIYSIQLHTYSINQWNQIKNKPLSLIPCIHKQKTKKSLILTK</sequence>
<dbReference type="OrthoDB" id="9801469at2"/>
<dbReference type="GO" id="GO:0005829">
    <property type="term" value="C:cytosol"/>
    <property type="evidence" value="ECO:0007669"/>
    <property type="project" value="TreeGrafter"/>
</dbReference>
<dbReference type="InterPro" id="IPR050961">
    <property type="entry name" value="BolA/IbaG_stress_morph_reg"/>
</dbReference>
<evidence type="ECO:0000313" key="3">
    <source>
        <dbReference type="EMBL" id="VFP81205.1"/>
    </source>
</evidence>
<evidence type="ECO:0000256" key="2">
    <source>
        <dbReference type="RuleBase" id="RU003860"/>
    </source>
</evidence>
<protein>
    <submittedName>
        <fullName evidence="3">DNA-binding transcriptional regulator BolA</fullName>
    </submittedName>
</protein>
<dbReference type="GO" id="GO:0003677">
    <property type="term" value="F:DNA binding"/>
    <property type="evidence" value="ECO:0007669"/>
    <property type="project" value="UniProtKB-KW"/>
</dbReference>
<proteinExistence type="inferred from homology"/>
<dbReference type="InterPro" id="IPR036065">
    <property type="entry name" value="BolA-like_sf"/>
</dbReference>
<name>A0A451D614_9GAMM</name>
<dbReference type="Gene3D" id="3.30.300.90">
    <property type="entry name" value="BolA-like"/>
    <property type="match status" value="1"/>
</dbReference>
<accession>A0A451D614</accession>
<comment type="similarity">
    <text evidence="1 2">Belongs to the BolA/IbaG family.</text>
</comment>
<dbReference type="SUPFAM" id="SSF82657">
    <property type="entry name" value="BolA-like"/>
    <property type="match status" value="1"/>
</dbReference>
<dbReference type="Pfam" id="PF01722">
    <property type="entry name" value="BolA"/>
    <property type="match status" value="1"/>
</dbReference>
<dbReference type="RefSeq" id="WP_154028750.1">
    <property type="nucleotide sequence ID" value="NZ_LR217707.1"/>
</dbReference>
<organism evidence="3 4">
    <name type="scientific">Buchnera aphidicola</name>
    <name type="common">Cinara kochiana kochiana</name>
    <dbReference type="NCBI Taxonomy" id="2518976"/>
    <lineage>
        <taxon>Bacteria</taxon>
        <taxon>Pseudomonadati</taxon>
        <taxon>Pseudomonadota</taxon>
        <taxon>Gammaproteobacteria</taxon>
        <taxon>Enterobacterales</taxon>
        <taxon>Erwiniaceae</taxon>
        <taxon>Buchnera</taxon>
    </lineage>
</organism>
<dbReference type="GO" id="GO:0006351">
    <property type="term" value="P:DNA-templated transcription"/>
    <property type="evidence" value="ECO:0007669"/>
    <property type="project" value="TreeGrafter"/>
</dbReference>
<evidence type="ECO:0000256" key="1">
    <source>
        <dbReference type="ARBA" id="ARBA00005578"/>
    </source>
</evidence>
<dbReference type="InterPro" id="IPR002634">
    <property type="entry name" value="BolA"/>
</dbReference>
<dbReference type="PANTHER" id="PTHR46229">
    <property type="entry name" value="BOLA TRANSCRIPTION REGULATOR"/>
    <property type="match status" value="1"/>
</dbReference>